<dbReference type="Proteomes" id="UP001597181">
    <property type="component" value="Unassembled WGS sequence"/>
</dbReference>
<comment type="caution">
    <text evidence="3">The sequence shown here is derived from an EMBL/GenBank/DDBJ whole genome shotgun (WGS) entry which is preliminary data.</text>
</comment>
<evidence type="ECO:0000256" key="2">
    <source>
        <dbReference type="SAM" id="Phobius"/>
    </source>
</evidence>
<gene>
    <name evidence="3" type="ORF">ACFQ3U_06485</name>
</gene>
<organism evidence="3 4">
    <name type="scientific">Leucobacter albus</name>
    <dbReference type="NCBI Taxonomy" id="272210"/>
    <lineage>
        <taxon>Bacteria</taxon>
        <taxon>Bacillati</taxon>
        <taxon>Actinomycetota</taxon>
        <taxon>Actinomycetes</taxon>
        <taxon>Micrococcales</taxon>
        <taxon>Microbacteriaceae</taxon>
        <taxon>Leucobacter</taxon>
    </lineage>
</organism>
<feature type="compositionally biased region" description="Polar residues" evidence="1">
    <location>
        <begin position="1"/>
        <end position="14"/>
    </location>
</feature>
<keyword evidence="2" id="KW-1133">Transmembrane helix</keyword>
<dbReference type="RefSeq" id="WP_343958040.1">
    <property type="nucleotide sequence ID" value="NZ_BAAAKZ010000002.1"/>
</dbReference>
<feature type="region of interest" description="Disordered" evidence="1">
    <location>
        <begin position="1"/>
        <end position="48"/>
    </location>
</feature>
<keyword evidence="2" id="KW-0472">Membrane</keyword>
<evidence type="ECO:0000313" key="4">
    <source>
        <dbReference type="Proteomes" id="UP001597181"/>
    </source>
</evidence>
<proteinExistence type="predicted"/>
<sequence>MTTTPTTEARSSATRPVAWSSRIDVHHLGGESTHASATPGTSRKRGSSKIEREIIWAVVVLYAGLIACFAGLHLFGLTLG</sequence>
<feature type="transmembrane region" description="Helical" evidence="2">
    <location>
        <begin position="54"/>
        <end position="75"/>
    </location>
</feature>
<reference evidence="4" key="1">
    <citation type="journal article" date="2019" name="Int. J. Syst. Evol. Microbiol.">
        <title>The Global Catalogue of Microorganisms (GCM) 10K type strain sequencing project: providing services to taxonomists for standard genome sequencing and annotation.</title>
        <authorList>
            <consortium name="The Broad Institute Genomics Platform"/>
            <consortium name="The Broad Institute Genome Sequencing Center for Infectious Disease"/>
            <person name="Wu L."/>
            <person name="Ma J."/>
        </authorList>
    </citation>
    <scope>NUCLEOTIDE SEQUENCE [LARGE SCALE GENOMIC DNA]</scope>
    <source>
        <strain evidence="4">CCUG 50213</strain>
    </source>
</reference>
<keyword evidence="4" id="KW-1185">Reference proteome</keyword>
<dbReference type="EMBL" id="JBHTLY010000002">
    <property type="protein sequence ID" value="MFD1201536.1"/>
    <property type="molecule type" value="Genomic_DNA"/>
</dbReference>
<evidence type="ECO:0000313" key="3">
    <source>
        <dbReference type="EMBL" id="MFD1201536.1"/>
    </source>
</evidence>
<evidence type="ECO:0000256" key="1">
    <source>
        <dbReference type="SAM" id="MobiDB-lite"/>
    </source>
</evidence>
<protein>
    <submittedName>
        <fullName evidence="3">Uncharacterized protein</fullName>
    </submittedName>
</protein>
<keyword evidence="2" id="KW-0812">Transmembrane</keyword>
<accession>A0ABW3TLE9</accession>
<name>A0ABW3TLE9_9MICO</name>